<gene>
    <name evidence="2" type="ORF">BDN70DRAFT_887114</name>
</gene>
<comment type="caution">
    <text evidence="2">The sequence shown here is derived from an EMBL/GenBank/DDBJ whole genome shotgun (WGS) entry which is preliminary data.</text>
</comment>
<dbReference type="EMBL" id="MU155547">
    <property type="protein sequence ID" value="KAF9472333.1"/>
    <property type="molecule type" value="Genomic_DNA"/>
</dbReference>
<dbReference type="Proteomes" id="UP000807469">
    <property type="component" value="Unassembled WGS sequence"/>
</dbReference>
<dbReference type="AlphaFoldDB" id="A0A9P5YNS5"/>
<accession>A0A9P5YNS5</accession>
<keyword evidence="3" id="KW-1185">Reference proteome</keyword>
<feature type="compositionally biased region" description="Polar residues" evidence="1">
    <location>
        <begin position="1"/>
        <end position="12"/>
    </location>
</feature>
<sequence length="176" mass="19209">MQSNGSQASSHISRYGTRDTPDDTEACVIFREIQIDSRTEDRPDIQASVEPGMSDNLSQSTNHISETHLIEPPSLPPVATITLPSISPNVPIRAHPLITFSNVSYANPPIHWNISLPPSTAHLANVYNNQPGWPWSCEVAVHPTTVPSMTIRIDGVERPIVVFPRSCSPATETLLG</sequence>
<proteinExistence type="predicted"/>
<evidence type="ECO:0000256" key="1">
    <source>
        <dbReference type="SAM" id="MobiDB-lite"/>
    </source>
</evidence>
<protein>
    <submittedName>
        <fullName evidence="2">Uncharacterized protein</fullName>
    </submittedName>
</protein>
<evidence type="ECO:0000313" key="3">
    <source>
        <dbReference type="Proteomes" id="UP000807469"/>
    </source>
</evidence>
<reference evidence="2" key="1">
    <citation type="submission" date="2020-11" db="EMBL/GenBank/DDBJ databases">
        <authorList>
            <consortium name="DOE Joint Genome Institute"/>
            <person name="Ahrendt S."/>
            <person name="Riley R."/>
            <person name="Andreopoulos W."/>
            <person name="Labutti K."/>
            <person name="Pangilinan J."/>
            <person name="Ruiz-Duenas F.J."/>
            <person name="Barrasa J.M."/>
            <person name="Sanchez-Garcia M."/>
            <person name="Camarero S."/>
            <person name="Miyauchi S."/>
            <person name="Serrano A."/>
            <person name="Linde D."/>
            <person name="Babiker R."/>
            <person name="Drula E."/>
            <person name="Ayuso-Fernandez I."/>
            <person name="Pacheco R."/>
            <person name="Padilla G."/>
            <person name="Ferreira P."/>
            <person name="Barriuso J."/>
            <person name="Kellner H."/>
            <person name="Castanera R."/>
            <person name="Alfaro M."/>
            <person name="Ramirez L."/>
            <person name="Pisabarro A.G."/>
            <person name="Kuo A."/>
            <person name="Tritt A."/>
            <person name="Lipzen A."/>
            <person name="He G."/>
            <person name="Yan M."/>
            <person name="Ng V."/>
            <person name="Cullen D."/>
            <person name="Martin F."/>
            <person name="Rosso M.-N."/>
            <person name="Henrissat B."/>
            <person name="Hibbett D."/>
            <person name="Martinez A.T."/>
            <person name="Grigoriev I.V."/>
        </authorList>
    </citation>
    <scope>NUCLEOTIDE SEQUENCE</scope>
    <source>
        <strain evidence="2">CIRM-BRFM 674</strain>
    </source>
</reference>
<evidence type="ECO:0000313" key="2">
    <source>
        <dbReference type="EMBL" id="KAF9472333.1"/>
    </source>
</evidence>
<organism evidence="2 3">
    <name type="scientific">Pholiota conissans</name>
    <dbReference type="NCBI Taxonomy" id="109636"/>
    <lineage>
        <taxon>Eukaryota</taxon>
        <taxon>Fungi</taxon>
        <taxon>Dikarya</taxon>
        <taxon>Basidiomycota</taxon>
        <taxon>Agaricomycotina</taxon>
        <taxon>Agaricomycetes</taxon>
        <taxon>Agaricomycetidae</taxon>
        <taxon>Agaricales</taxon>
        <taxon>Agaricineae</taxon>
        <taxon>Strophariaceae</taxon>
        <taxon>Pholiota</taxon>
    </lineage>
</organism>
<dbReference type="OrthoDB" id="3172906at2759"/>
<feature type="region of interest" description="Disordered" evidence="1">
    <location>
        <begin position="1"/>
        <end position="25"/>
    </location>
</feature>
<name>A0A9P5YNS5_9AGAR</name>